<accession>A0ABW8HQ34</accession>
<name>A0ABW8HQ34_9BACL</name>
<gene>
    <name evidence="1" type="ORF">ACINKY_06045</name>
</gene>
<dbReference type="RefSeq" id="WP_402872233.1">
    <property type="nucleotide sequence ID" value="NZ_JBIYSL010000001.1"/>
</dbReference>
<dbReference type="EMBL" id="JBIYSL010000001">
    <property type="protein sequence ID" value="MFK0521757.1"/>
    <property type="molecule type" value="Genomic_DNA"/>
</dbReference>
<evidence type="ECO:0000313" key="1">
    <source>
        <dbReference type="EMBL" id="MFK0521757.1"/>
    </source>
</evidence>
<reference evidence="1 2" key="1">
    <citation type="submission" date="2024-11" db="EMBL/GenBank/DDBJ databases">
        <title>Identification and Characterization of a Novel Fosfomycin Bacillithiol Transferase FosB8 in Paenibacillus illinoisensis.</title>
        <authorList>
            <person name="Lu W."/>
        </authorList>
    </citation>
    <scope>NUCLEOTIDE SEQUENCE [LARGE SCALE GENOMIC DNA]</scope>
    <source>
        <strain evidence="1 2">WP77</strain>
    </source>
</reference>
<dbReference type="Proteomes" id="UP001618531">
    <property type="component" value="Unassembled WGS sequence"/>
</dbReference>
<proteinExistence type="predicted"/>
<sequence length="150" mass="15880">MVKTLDARTSQGSKGQGVLTPSFTNGVPLLFAQVGLQVSNPGPIIRTLFSGVVTVTANQLFNNGSLAIEVYRGLGDSQQLVYRAERTVLGNPFFSPSVLSFTGSDYNVSPPANGQLVYSAYATFSYGPDTGVSNVRLGPESFNATVYSDD</sequence>
<comment type="caution">
    <text evidence="1">The sequence shown here is derived from an EMBL/GenBank/DDBJ whole genome shotgun (WGS) entry which is preliminary data.</text>
</comment>
<evidence type="ECO:0000313" key="2">
    <source>
        <dbReference type="Proteomes" id="UP001618531"/>
    </source>
</evidence>
<organism evidence="1 2">
    <name type="scientific">Paenibacillus illinoisensis</name>
    <dbReference type="NCBI Taxonomy" id="59845"/>
    <lineage>
        <taxon>Bacteria</taxon>
        <taxon>Bacillati</taxon>
        <taxon>Bacillota</taxon>
        <taxon>Bacilli</taxon>
        <taxon>Bacillales</taxon>
        <taxon>Paenibacillaceae</taxon>
        <taxon>Paenibacillus</taxon>
    </lineage>
</organism>
<protein>
    <submittedName>
        <fullName evidence="1">Uncharacterized protein</fullName>
    </submittedName>
</protein>
<keyword evidence="2" id="KW-1185">Reference proteome</keyword>